<protein>
    <submittedName>
        <fullName evidence="1">Uncharacterized protein</fullName>
    </submittedName>
</protein>
<feature type="non-terminal residue" evidence="1">
    <location>
        <position position="1"/>
    </location>
</feature>
<accession>A0ACC2S669</accession>
<keyword evidence="2" id="KW-1185">Reference proteome</keyword>
<gene>
    <name evidence="1" type="ORF">DSO57_1018325</name>
</gene>
<organism evidence="1 2">
    <name type="scientific">Entomophthora muscae</name>
    <dbReference type="NCBI Taxonomy" id="34485"/>
    <lineage>
        <taxon>Eukaryota</taxon>
        <taxon>Fungi</taxon>
        <taxon>Fungi incertae sedis</taxon>
        <taxon>Zoopagomycota</taxon>
        <taxon>Entomophthoromycotina</taxon>
        <taxon>Entomophthoromycetes</taxon>
        <taxon>Entomophthorales</taxon>
        <taxon>Entomophthoraceae</taxon>
        <taxon>Entomophthora</taxon>
    </lineage>
</organism>
<name>A0ACC2S669_9FUNG</name>
<evidence type="ECO:0000313" key="1">
    <source>
        <dbReference type="EMBL" id="KAJ9057873.1"/>
    </source>
</evidence>
<sequence length="111" mass="11351">DCAFSDIYALVSNCLVSHPIAQAIGNQAATLTTSGLGLRNVLSDPTDNNLPLGTSAEITPSLVLIGSPKMVGSVSSYCSILPEIVGFNIALDKGNLTPGFEPGSPAVCVNF</sequence>
<dbReference type="EMBL" id="QTSX02005759">
    <property type="protein sequence ID" value="KAJ9057873.1"/>
    <property type="molecule type" value="Genomic_DNA"/>
</dbReference>
<comment type="caution">
    <text evidence="1">The sequence shown here is derived from an EMBL/GenBank/DDBJ whole genome shotgun (WGS) entry which is preliminary data.</text>
</comment>
<dbReference type="Proteomes" id="UP001165960">
    <property type="component" value="Unassembled WGS sequence"/>
</dbReference>
<reference evidence="1" key="1">
    <citation type="submission" date="2022-04" db="EMBL/GenBank/DDBJ databases">
        <title>Genome of the entomopathogenic fungus Entomophthora muscae.</title>
        <authorList>
            <person name="Elya C."/>
            <person name="Lovett B.R."/>
            <person name="Lee E."/>
            <person name="Macias A.M."/>
            <person name="Hajek A.E."/>
            <person name="De Bivort B.L."/>
            <person name="Kasson M.T."/>
            <person name="De Fine Licht H.H."/>
            <person name="Stajich J.E."/>
        </authorList>
    </citation>
    <scope>NUCLEOTIDE SEQUENCE</scope>
    <source>
        <strain evidence="1">Berkeley</strain>
    </source>
</reference>
<evidence type="ECO:0000313" key="2">
    <source>
        <dbReference type="Proteomes" id="UP001165960"/>
    </source>
</evidence>
<proteinExistence type="predicted"/>